<accession>A0AAQ2I357</accession>
<dbReference type="Gene3D" id="3.30.420.430">
    <property type="match status" value="1"/>
</dbReference>
<dbReference type="Gene3D" id="2.60.40.1080">
    <property type="match status" value="1"/>
</dbReference>
<evidence type="ECO:0000313" key="1">
    <source>
        <dbReference type="EMBL" id="THF36606.1"/>
    </source>
</evidence>
<dbReference type="Proteomes" id="UP000310574">
    <property type="component" value="Unassembled WGS sequence"/>
</dbReference>
<dbReference type="Pfam" id="PF26182">
    <property type="entry name" value="Ig_NUP210_5th"/>
    <property type="match status" value="1"/>
</dbReference>
<dbReference type="RefSeq" id="WP_136492177.1">
    <property type="nucleotide sequence ID" value="NZ_SSBS01000001.1"/>
</dbReference>
<dbReference type="InterPro" id="IPR013783">
    <property type="entry name" value="Ig-like_fold"/>
</dbReference>
<reference evidence="1 2" key="1">
    <citation type="submission" date="2019-04" db="EMBL/GenBank/DDBJ databases">
        <title>Draft genome sequence of Pseudomonas sp. M7D1 isolated from rhizosphere of plant the flowery desert.</title>
        <authorList>
            <person name="Poblete-Morales M."/>
            <person name="Plaza N."/>
            <person name="Corsini G."/>
            <person name="Silva E."/>
        </authorList>
    </citation>
    <scope>NUCLEOTIDE SEQUENCE [LARGE SCALE GENOMIC DNA]</scope>
    <source>
        <strain evidence="1 2">M7D1</strain>
    </source>
</reference>
<dbReference type="Gene3D" id="2.60.40.10">
    <property type="entry name" value="Immunoglobulins"/>
    <property type="match status" value="1"/>
</dbReference>
<dbReference type="InterPro" id="IPR008964">
    <property type="entry name" value="Invasin/intimin_cell_adhesion"/>
</dbReference>
<dbReference type="SUPFAM" id="SSF49373">
    <property type="entry name" value="Invasin/intimin cell-adhesion fragments"/>
    <property type="match status" value="1"/>
</dbReference>
<evidence type="ECO:0000313" key="2">
    <source>
        <dbReference type="Proteomes" id="UP000310574"/>
    </source>
</evidence>
<name>A0AAQ2I357_9PSED</name>
<organism evidence="1 2">
    <name type="scientific">Pseudomonas atacamensis</name>
    <dbReference type="NCBI Taxonomy" id="2565368"/>
    <lineage>
        <taxon>Bacteria</taxon>
        <taxon>Pseudomonadati</taxon>
        <taxon>Pseudomonadota</taxon>
        <taxon>Gammaproteobacteria</taxon>
        <taxon>Pseudomonadales</taxon>
        <taxon>Pseudomonadaceae</taxon>
        <taxon>Pseudomonas</taxon>
    </lineage>
</organism>
<sequence>MPTHKNFRFPPIKQDSATLALRPLLIPGMHEPVQDGDGGIGIKVATEDPKGLLCMVNPYLPLMSEGDRLDIWWNNEKVLERFVTADEVNQRVFFYLPTPAESGWAEDCHYVLTRVGETEADPPSASLRILIKLYKPGDRDKEPHLPDGHSELNIVQLPPELVEQGVIDAEWAKKGVLATIPHYVYCTRNDKVRPVIGDHQLPAHIVTQEQAENRQPIEILIEQADILRAGDGFQREIRYDINDEVWNWADRHSKRTYVDIDAGGWYLEPPFIKEAINGVITIRDLNKKPVTVQIPVSSQYFSLGDEVVMTFIGRPPGNAEPTIFSETRGVNNVPSVMEIKVPYDLIRAIVLGRADVSYILYKKDGGDPLSSKRAFATVVGDVNMLPEPNILELIGDTLEPDLLFATVEVRYAMKNGDLICLRWLGIRANGDEYLHETPHIVTDNEAKEGLVTFYIEAKHIAVLDNGTLDLSYVVANDAPGLLDVRESERLLAKVEKVRATLPRPEVEEAEPPGDVLDPSKVFDSVHVVIAEANTLDKDVLTYYWRSLDPLSSTSDWLPITTVSAGKPVRFRVDKKYVTANIGQYVDVRYVLWRAASQRYEYSATLALLIGELVGELPPPDVVQAVDGVLNPMDGLNGVDVTASYLSMHPDRDVIRLRWLGTPGAGTSDDLELPGHASGTVQYHLPPAVVGANIAKRVSVDYVVTRYAINTPSMIFDLNVSGFQDPENELPRPQIPQAKDDILDLMEFAGDAKALLETWPFIAAGQCIWFFVDGMTTAGQSHRIRILDGVEITPTQINAGLDEVLLRSELMKLRHSSPASVGCKVTFDGSRNEDSAIEFPRRQLTVRTRYDYVTPVITLVEDVRGEIEEGGKTRADEVIISGTATRGETIELFDAGSISKGTAPVKEDSKWRATISTPTEKLYSIIAKALYDADPVSSGPRTFTVKFTQTPEILAVTDSRGPVEPGAITYDNSVLVTGSATPNLQIELRESNQPIITLDVDDDGHWEYRINNLKVGSYSLIATAKYEVDPPSSPARTFKVAQAVTPTISSVSDIRGEIALGGTTYYRSVELTGKASPNETITLLDSTTVIDPVDVPASGDWQYTFSGLGLKAYSLTARAEYASNPVSDPPRVFNVETHVSPTITSVKDSLGEVAQDKTTYDTTVNLVGTGTPREQVQLYDKGTSIGSPVTVDAKKQWKGTASGLAIDEHSITVKGLYENNPVSAARDFTVLLQVTPSVTRVRDSQGNNIYPGSTTTATTVFVSGSASSNASVEVRDNGSARQNAPVNSSGGWGEVSMSVGVGTHSITAKALYGSNPVSNAWTFEVKSPIPPLSFGQSVSLSLPTYHVARGRPPTNPPAFASYTRTATGGEPGYTYSSSNTNVAVIDQNGRVGAVGNGQAVMTARDSKGRTATHTVTVSGIRVWACPGGNYNMYHAPNVLKAHGLRLPSMDELRQFWDSYAGHQPSVSYFVGWSPSPSADVSSAFWSNQIHSSDRWWRKNLNHGSEDGGVNFYTNNVAGIFL</sequence>
<proteinExistence type="predicted"/>
<protein>
    <recommendedName>
        <fullName evidence="3">BIG2 domain-containing protein</fullName>
    </recommendedName>
</protein>
<gene>
    <name evidence="1" type="ORF">E5170_03930</name>
</gene>
<comment type="caution">
    <text evidence="1">The sequence shown here is derived from an EMBL/GenBank/DDBJ whole genome shotgun (WGS) entry which is preliminary data.</text>
</comment>
<dbReference type="EMBL" id="SSBS01000001">
    <property type="protein sequence ID" value="THF36606.1"/>
    <property type="molecule type" value="Genomic_DNA"/>
</dbReference>
<evidence type="ECO:0008006" key="3">
    <source>
        <dbReference type="Google" id="ProtNLM"/>
    </source>
</evidence>